<proteinExistence type="predicted"/>
<dbReference type="Proteomes" id="UP001642540">
    <property type="component" value="Unassembled WGS sequence"/>
</dbReference>
<sequence>MPLFVFIRVTGPKCLIPTPYVWPLQCDLSWTWFEFFRNKCNLRISPDDKIVVRKASYPKSGISEAKLGDNVRDFINTYGRVRATYSVRLVMKLRKRKQRPVIRPDAAAVRRTGTDVYRVAESSASAATNDETRVTRSVQHATKEVFTDFKIPAPPKKIEANLPEYQPQLVLEPLEATGFPIGIDDDARSTTTVVEDEELGMEGIENCRIKQDVNFQLNRFSNAELLRIKEELQRLANYQYWHRLTYRVPRSSYLLSSIFGIQTDPNRPQF</sequence>
<evidence type="ECO:0000313" key="2">
    <source>
        <dbReference type="Proteomes" id="UP001642540"/>
    </source>
</evidence>
<organism evidence="1 2">
    <name type="scientific">Orchesella dallaii</name>
    <dbReference type="NCBI Taxonomy" id="48710"/>
    <lineage>
        <taxon>Eukaryota</taxon>
        <taxon>Metazoa</taxon>
        <taxon>Ecdysozoa</taxon>
        <taxon>Arthropoda</taxon>
        <taxon>Hexapoda</taxon>
        <taxon>Collembola</taxon>
        <taxon>Entomobryomorpha</taxon>
        <taxon>Entomobryoidea</taxon>
        <taxon>Orchesellidae</taxon>
        <taxon>Orchesellinae</taxon>
        <taxon>Orchesella</taxon>
    </lineage>
</organism>
<name>A0ABP1R4Y5_9HEXA</name>
<protein>
    <submittedName>
        <fullName evidence="1">Uncharacterized protein</fullName>
    </submittedName>
</protein>
<dbReference type="EMBL" id="CAXLJM020000062">
    <property type="protein sequence ID" value="CAL8119888.1"/>
    <property type="molecule type" value="Genomic_DNA"/>
</dbReference>
<gene>
    <name evidence="1" type="ORF">ODALV1_LOCUS18757</name>
</gene>
<keyword evidence="2" id="KW-1185">Reference proteome</keyword>
<reference evidence="1 2" key="1">
    <citation type="submission" date="2024-08" db="EMBL/GenBank/DDBJ databases">
        <authorList>
            <person name="Cucini C."/>
            <person name="Frati F."/>
        </authorList>
    </citation>
    <scope>NUCLEOTIDE SEQUENCE [LARGE SCALE GENOMIC DNA]</scope>
</reference>
<accession>A0ABP1R4Y5</accession>
<comment type="caution">
    <text evidence="1">The sequence shown here is derived from an EMBL/GenBank/DDBJ whole genome shotgun (WGS) entry which is preliminary data.</text>
</comment>
<evidence type="ECO:0000313" key="1">
    <source>
        <dbReference type="EMBL" id="CAL8119888.1"/>
    </source>
</evidence>